<organism evidence="7 8">
    <name type="scientific">Actinacidiphila alni</name>
    <dbReference type="NCBI Taxonomy" id="380248"/>
    <lineage>
        <taxon>Bacteria</taxon>
        <taxon>Bacillati</taxon>
        <taxon>Actinomycetota</taxon>
        <taxon>Actinomycetes</taxon>
        <taxon>Kitasatosporales</taxon>
        <taxon>Streptomycetaceae</taxon>
        <taxon>Actinacidiphila</taxon>
    </lineage>
</organism>
<dbReference type="Gene3D" id="3.40.50.720">
    <property type="entry name" value="NAD(P)-binding Rossmann-like Domain"/>
    <property type="match status" value="1"/>
</dbReference>
<dbReference type="InterPro" id="IPR029154">
    <property type="entry name" value="HIBADH-like_NADP-bd"/>
</dbReference>
<proteinExistence type="inferred from homology"/>
<dbReference type="Pfam" id="PF14833">
    <property type="entry name" value="NAD_binding_11"/>
    <property type="match status" value="1"/>
</dbReference>
<dbReference type="PIRSF" id="PIRSF000103">
    <property type="entry name" value="HIBADH"/>
    <property type="match status" value="1"/>
</dbReference>
<sequence>MHTIALIGLGRMGTPVAARLCRAGHLVRAADLRPHRQDVALGIGARWAADAVTAATGADLLVTVLPGAPDVTAAVTGPVLDALAPGACWIDLSSCAPTAVAGLRTRALTRGIGVLDAPMGGSPDDAAAGRLRLFVGGPAELLDRQRPLLSLIADRITRMGDHGAGYTTKLLVNLLWFGQAAATAEALLLGQATGIDPQALGAALATSAAASDFVRRDLPALLDGDYYATYGLDRIRDQLAAVTALAERLGIPHPIADTVAALHQQALDRFGPVDGELLAVALLEERAGTRLGSPETARPPV</sequence>
<evidence type="ECO:0000259" key="6">
    <source>
        <dbReference type="Pfam" id="PF14833"/>
    </source>
</evidence>
<evidence type="ECO:0000313" key="8">
    <source>
        <dbReference type="Proteomes" id="UP000199323"/>
    </source>
</evidence>
<dbReference type="EMBL" id="FONG01000010">
    <property type="protein sequence ID" value="SFF25347.1"/>
    <property type="molecule type" value="Genomic_DNA"/>
</dbReference>
<evidence type="ECO:0000256" key="2">
    <source>
        <dbReference type="ARBA" id="ARBA00023002"/>
    </source>
</evidence>
<feature type="domain" description="3-hydroxyisobutyrate dehydrogenase-like NAD-binding" evidence="6">
    <location>
        <begin position="163"/>
        <end position="272"/>
    </location>
</feature>
<evidence type="ECO:0000256" key="4">
    <source>
        <dbReference type="PIRSR" id="PIRSR000103-1"/>
    </source>
</evidence>
<dbReference type="InterPro" id="IPR015815">
    <property type="entry name" value="HIBADH-related"/>
</dbReference>
<dbReference type="InterPro" id="IPR006115">
    <property type="entry name" value="6PGDH_NADP-bd"/>
</dbReference>
<reference evidence="7 8" key="1">
    <citation type="submission" date="2016-10" db="EMBL/GenBank/DDBJ databases">
        <authorList>
            <person name="de Groot N.N."/>
        </authorList>
    </citation>
    <scope>NUCLEOTIDE SEQUENCE [LARGE SCALE GENOMIC DNA]</scope>
    <source>
        <strain evidence="7 8">CGMCC 4.3510</strain>
    </source>
</reference>
<evidence type="ECO:0000256" key="3">
    <source>
        <dbReference type="ARBA" id="ARBA00023027"/>
    </source>
</evidence>
<dbReference type="STRING" id="380248.SAMN05216251_110121"/>
<feature type="domain" description="6-phosphogluconate dehydrogenase NADP-binding" evidence="5">
    <location>
        <begin position="3"/>
        <end position="160"/>
    </location>
</feature>
<dbReference type="AlphaFoldDB" id="A0A1I2H8N5"/>
<accession>A0A1I2H8N5</accession>
<dbReference type="SUPFAM" id="SSF48179">
    <property type="entry name" value="6-phosphogluconate dehydrogenase C-terminal domain-like"/>
    <property type="match status" value="1"/>
</dbReference>
<keyword evidence="2" id="KW-0560">Oxidoreductase</keyword>
<dbReference type="Pfam" id="PF03446">
    <property type="entry name" value="NAD_binding_2"/>
    <property type="match status" value="1"/>
</dbReference>
<feature type="active site" evidence="4">
    <location>
        <position position="169"/>
    </location>
</feature>
<evidence type="ECO:0000313" key="7">
    <source>
        <dbReference type="EMBL" id="SFF25347.1"/>
    </source>
</evidence>
<dbReference type="GO" id="GO:0016491">
    <property type="term" value="F:oxidoreductase activity"/>
    <property type="evidence" value="ECO:0007669"/>
    <property type="project" value="UniProtKB-KW"/>
</dbReference>
<keyword evidence="3" id="KW-0520">NAD</keyword>
<dbReference type="InterPro" id="IPR013328">
    <property type="entry name" value="6PGD_dom2"/>
</dbReference>
<protein>
    <submittedName>
        <fullName evidence="7">3-hydroxyisobutyrate dehydrogenase</fullName>
    </submittedName>
</protein>
<dbReference type="SUPFAM" id="SSF51735">
    <property type="entry name" value="NAD(P)-binding Rossmann-fold domains"/>
    <property type="match status" value="1"/>
</dbReference>
<dbReference type="Proteomes" id="UP000199323">
    <property type="component" value="Unassembled WGS sequence"/>
</dbReference>
<dbReference type="GO" id="GO:0050661">
    <property type="term" value="F:NADP binding"/>
    <property type="evidence" value="ECO:0007669"/>
    <property type="project" value="InterPro"/>
</dbReference>
<dbReference type="PANTHER" id="PTHR43060">
    <property type="entry name" value="3-HYDROXYISOBUTYRATE DEHYDROGENASE-LIKE 1, MITOCHONDRIAL-RELATED"/>
    <property type="match status" value="1"/>
</dbReference>
<keyword evidence="8" id="KW-1185">Reference proteome</keyword>
<dbReference type="Gene3D" id="1.10.1040.10">
    <property type="entry name" value="N-(1-d-carboxylethyl)-l-norvaline Dehydrogenase, domain 2"/>
    <property type="match status" value="1"/>
</dbReference>
<dbReference type="GO" id="GO:0051287">
    <property type="term" value="F:NAD binding"/>
    <property type="evidence" value="ECO:0007669"/>
    <property type="project" value="InterPro"/>
</dbReference>
<dbReference type="InterPro" id="IPR008927">
    <property type="entry name" value="6-PGluconate_DH-like_C_sf"/>
</dbReference>
<dbReference type="OrthoDB" id="3185659at2"/>
<dbReference type="InterPro" id="IPR036291">
    <property type="entry name" value="NAD(P)-bd_dom_sf"/>
</dbReference>
<gene>
    <name evidence="7" type="ORF">SAMN05216251_110121</name>
</gene>
<comment type="similarity">
    <text evidence="1">Belongs to the HIBADH-related family.</text>
</comment>
<name>A0A1I2H8N5_9ACTN</name>
<evidence type="ECO:0000259" key="5">
    <source>
        <dbReference type="Pfam" id="PF03446"/>
    </source>
</evidence>
<dbReference type="PANTHER" id="PTHR43060:SF15">
    <property type="entry name" value="3-HYDROXYISOBUTYRATE DEHYDROGENASE-LIKE 1, MITOCHONDRIAL-RELATED"/>
    <property type="match status" value="1"/>
</dbReference>
<evidence type="ECO:0000256" key="1">
    <source>
        <dbReference type="ARBA" id="ARBA00009080"/>
    </source>
</evidence>